<evidence type="ECO:0008006" key="4">
    <source>
        <dbReference type="Google" id="ProtNLM"/>
    </source>
</evidence>
<dbReference type="RefSeq" id="WP_190916021.1">
    <property type="nucleotide sequence ID" value="NZ_JACXIZ010000013.1"/>
</dbReference>
<protein>
    <recommendedName>
        <fullName evidence="4">Multidrug ABC transporter ATPase</fullName>
    </recommendedName>
</protein>
<gene>
    <name evidence="2" type="ORF">IDH44_06895</name>
</gene>
<proteinExistence type="predicted"/>
<dbReference type="EMBL" id="JACXIZ010000013">
    <property type="protein sequence ID" value="MBD2844910.1"/>
    <property type="molecule type" value="Genomic_DNA"/>
</dbReference>
<dbReference type="Proteomes" id="UP000621560">
    <property type="component" value="Unassembled WGS sequence"/>
</dbReference>
<evidence type="ECO:0000256" key="1">
    <source>
        <dbReference type="SAM" id="MobiDB-lite"/>
    </source>
</evidence>
<reference evidence="2" key="1">
    <citation type="submission" date="2020-09" db="EMBL/GenBank/DDBJ databases">
        <title>A novel bacterium of genus Paenibacillus, isolated from South China Sea.</title>
        <authorList>
            <person name="Huang H."/>
            <person name="Mo K."/>
            <person name="Hu Y."/>
        </authorList>
    </citation>
    <scope>NUCLEOTIDE SEQUENCE</scope>
    <source>
        <strain evidence="2">IB182496</strain>
    </source>
</reference>
<sequence>MRQSSKEDRPDKPDGVDKVQNGSMVQNEQDMKRLGNEMDAMKTNKELEEDGLVPDPKQE</sequence>
<feature type="region of interest" description="Disordered" evidence="1">
    <location>
        <begin position="1"/>
        <end position="59"/>
    </location>
</feature>
<accession>A0A927BSF4</accession>
<feature type="compositionally biased region" description="Basic and acidic residues" evidence="1">
    <location>
        <begin position="29"/>
        <end position="46"/>
    </location>
</feature>
<keyword evidence="3" id="KW-1185">Reference proteome</keyword>
<organism evidence="2 3">
    <name type="scientific">Paenibacillus sabuli</name>
    <dbReference type="NCBI Taxonomy" id="2772509"/>
    <lineage>
        <taxon>Bacteria</taxon>
        <taxon>Bacillati</taxon>
        <taxon>Bacillota</taxon>
        <taxon>Bacilli</taxon>
        <taxon>Bacillales</taxon>
        <taxon>Paenibacillaceae</taxon>
        <taxon>Paenibacillus</taxon>
    </lineage>
</organism>
<feature type="compositionally biased region" description="Basic and acidic residues" evidence="1">
    <location>
        <begin position="1"/>
        <end position="17"/>
    </location>
</feature>
<name>A0A927BSF4_9BACL</name>
<evidence type="ECO:0000313" key="2">
    <source>
        <dbReference type="EMBL" id="MBD2844910.1"/>
    </source>
</evidence>
<dbReference type="AlphaFoldDB" id="A0A927BSF4"/>
<evidence type="ECO:0000313" key="3">
    <source>
        <dbReference type="Proteomes" id="UP000621560"/>
    </source>
</evidence>
<comment type="caution">
    <text evidence="2">The sequence shown here is derived from an EMBL/GenBank/DDBJ whole genome shotgun (WGS) entry which is preliminary data.</text>
</comment>